<dbReference type="AlphaFoldDB" id="A0AAV5CW73"/>
<gene>
    <name evidence="1" type="primary">ga19836</name>
    <name evidence="1" type="ORF">PR202_ga19836</name>
</gene>
<proteinExistence type="predicted"/>
<sequence length="86" mass="9416">MVLALKETAAKPKKEDALGLLLLASSAAGVDCFPVTDSSCQLSLLDVRCFIFLVTTVKLESSKKKRRPGLNWCLLRPERQQQPAAT</sequence>
<accession>A0AAV5CW73</accession>
<evidence type="ECO:0000313" key="2">
    <source>
        <dbReference type="Proteomes" id="UP001054889"/>
    </source>
</evidence>
<reference evidence="1" key="1">
    <citation type="journal article" date="2018" name="DNA Res.">
        <title>Multiple hybrid de novo genome assembly of finger millet, an orphan allotetraploid crop.</title>
        <authorList>
            <person name="Hatakeyama M."/>
            <person name="Aluri S."/>
            <person name="Balachadran M.T."/>
            <person name="Sivarajan S.R."/>
            <person name="Patrignani A."/>
            <person name="Gruter S."/>
            <person name="Poveda L."/>
            <person name="Shimizu-Inatsugi R."/>
            <person name="Baeten J."/>
            <person name="Francoijs K.J."/>
            <person name="Nataraja K.N."/>
            <person name="Reddy Y.A.N."/>
            <person name="Phadnis S."/>
            <person name="Ravikumar R.L."/>
            <person name="Schlapbach R."/>
            <person name="Sreeman S.M."/>
            <person name="Shimizu K.K."/>
        </authorList>
    </citation>
    <scope>NUCLEOTIDE SEQUENCE</scope>
</reference>
<evidence type="ECO:0008006" key="3">
    <source>
        <dbReference type="Google" id="ProtNLM"/>
    </source>
</evidence>
<evidence type="ECO:0000313" key="1">
    <source>
        <dbReference type="EMBL" id="GJN02480.1"/>
    </source>
</evidence>
<dbReference type="EMBL" id="BQKI01000009">
    <property type="protein sequence ID" value="GJN02480.1"/>
    <property type="molecule type" value="Genomic_DNA"/>
</dbReference>
<protein>
    <recommendedName>
        <fullName evidence="3">Secreted protein</fullName>
    </recommendedName>
</protein>
<organism evidence="1 2">
    <name type="scientific">Eleusine coracana subsp. coracana</name>
    <dbReference type="NCBI Taxonomy" id="191504"/>
    <lineage>
        <taxon>Eukaryota</taxon>
        <taxon>Viridiplantae</taxon>
        <taxon>Streptophyta</taxon>
        <taxon>Embryophyta</taxon>
        <taxon>Tracheophyta</taxon>
        <taxon>Spermatophyta</taxon>
        <taxon>Magnoliopsida</taxon>
        <taxon>Liliopsida</taxon>
        <taxon>Poales</taxon>
        <taxon>Poaceae</taxon>
        <taxon>PACMAD clade</taxon>
        <taxon>Chloridoideae</taxon>
        <taxon>Cynodonteae</taxon>
        <taxon>Eleusininae</taxon>
        <taxon>Eleusine</taxon>
    </lineage>
</organism>
<dbReference type="Proteomes" id="UP001054889">
    <property type="component" value="Unassembled WGS sequence"/>
</dbReference>
<reference evidence="1" key="2">
    <citation type="submission" date="2021-12" db="EMBL/GenBank/DDBJ databases">
        <title>Resequencing data analysis of finger millet.</title>
        <authorList>
            <person name="Hatakeyama M."/>
            <person name="Aluri S."/>
            <person name="Balachadran M.T."/>
            <person name="Sivarajan S.R."/>
            <person name="Poveda L."/>
            <person name="Shimizu-Inatsugi R."/>
            <person name="Schlapbach R."/>
            <person name="Sreeman S.M."/>
            <person name="Shimizu K.K."/>
        </authorList>
    </citation>
    <scope>NUCLEOTIDE SEQUENCE</scope>
</reference>
<name>A0AAV5CW73_ELECO</name>
<comment type="caution">
    <text evidence="1">The sequence shown here is derived from an EMBL/GenBank/DDBJ whole genome shotgun (WGS) entry which is preliminary data.</text>
</comment>
<keyword evidence="2" id="KW-1185">Reference proteome</keyword>